<proteinExistence type="predicted"/>
<dbReference type="InterPro" id="IPR044925">
    <property type="entry name" value="His-Me_finger_sf"/>
</dbReference>
<organism evidence="2 3">
    <name type="scientific">Kocuria sediminis</name>
    <dbReference type="NCBI Taxonomy" id="1038857"/>
    <lineage>
        <taxon>Bacteria</taxon>
        <taxon>Bacillati</taxon>
        <taxon>Actinomycetota</taxon>
        <taxon>Actinomycetes</taxon>
        <taxon>Micrococcales</taxon>
        <taxon>Micrococcaceae</taxon>
        <taxon>Kocuria</taxon>
    </lineage>
</organism>
<gene>
    <name evidence="2" type="ORF">GMA12_02955</name>
</gene>
<evidence type="ECO:0008006" key="4">
    <source>
        <dbReference type="Google" id="ProtNLM"/>
    </source>
</evidence>
<protein>
    <recommendedName>
        <fullName evidence="4">Recombination endonuclease VII</fullName>
    </recommendedName>
</protein>
<dbReference type="InterPro" id="IPR038563">
    <property type="entry name" value="Endonuclease_7_sf"/>
</dbReference>
<dbReference type="SUPFAM" id="SSF54060">
    <property type="entry name" value="His-Me finger endonucleases"/>
    <property type="match status" value="1"/>
</dbReference>
<dbReference type="Pfam" id="PF02945">
    <property type="entry name" value="Endonuclease_7"/>
    <property type="match status" value="1"/>
</dbReference>
<dbReference type="AlphaFoldDB" id="A0A6N8GIQ5"/>
<evidence type="ECO:0000313" key="2">
    <source>
        <dbReference type="EMBL" id="MUN62112.1"/>
    </source>
</evidence>
<dbReference type="Gene3D" id="3.40.1800.10">
    <property type="entry name" value="His-Me finger endonucleases"/>
    <property type="match status" value="1"/>
</dbReference>
<feature type="region of interest" description="Disordered" evidence="1">
    <location>
        <begin position="1"/>
        <end position="28"/>
    </location>
</feature>
<dbReference type="Proteomes" id="UP000436989">
    <property type="component" value="Unassembled WGS sequence"/>
</dbReference>
<accession>A0A6N8GIQ5</accession>
<reference evidence="2 3" key="1">
    <citation type="submission" date="2019-12" db="EMBL/GenBank/DDBJ databases">
        <authorList>
            <person name="Shi Y."/>
        </authorList>
    </citation>
    <scope>NUCLEOTIDE SEQUENCE [LARGE SCALE GENOMIC DNA]</scope>
    <source>
        <strain evidence="2 3">JCM 17929</strain>
    </source>
</reference>
<evidence type="ECO:0000256" key="1">
    <source>
        <dbReference type="SAM" id="MobiDB-lite"/>
    </source>
</evidence>
<dbReference type="EMBL" id="WOGU01000002">
    <property type="protein sequence ID" value="MUN62112.1"/>
    <property type="molecule type" value="Genomic_DNA"/>
</dbReference>
<name>A0A6N8GIQ5_9MICC</name>
<comment type="caution">
    <text evidence="2">The sequence shown here is derived from an EMBL/GenBank/DDBJ whole genome shotgun (WGS) entry which is preliminary data.</text>
</comment>
<dbReference type="InterPro" id="IPR004211">
    <property type="entry name" value="Endonuclease_7"/>
</dbReference>
<sequence>MAQLRQGRELAPLRAYSPQNLPHGSAAIRDEQNRKQCVKCLIWKPDTSENFNKSKRMPDGLSPTCRSCQREYRDRNEAAFRAQKRLMTYKMSPEQYDALMSAQGGRCGSCFRTREETGDAREMCVDHDHTCCPKTPTCGNCNRGLLCRECNTGLGMFRDDPWRLMCGIIYLLKYRKKGPYGDAQATPENL</sequence>
<evidence type="ECO:0000313" key="3">
    <source>
        <dbReference type="Proteomes" id="UP000436989"/>
    </source>
</evidence>
<keyword evidence="3" id="KW-1185">Reference proteome</keyword>